<proteinExistence type="predicted"/>
<protein>
    <recommendedName>
        <fullName evidence="3">Ribosomal protein S14</fullName>
    </recommendedName>
</protein>
<name>A0AAW0KK07_QUESU</name>
<dbReference type="EMBL" id="PKMF04000289">
    <property type="protein sequence ID" value="KAK7839187.1"/>
    <property type="molecule type" value="Genomic_DNA"/>
</dbReference>
<accession>A0AAW0KK07</accession>
<reference evidence="1 2" key="1">
    <citation type="journal article" date="2018" name="Sci. Data">
        <title>The draft genome sequence of cork oak.</title>
        <authorList>
            <person name="Ramos A.M."/>
            <person name="Usie A."/>
            <person name="Barbosa P."/>
            <person name="Barros P.M."/>
            <person name="Capote T."/>
            <person name="Chaves I."/>
            <person name="Simoes F."/>
            <person name="Abreu I."/>
            <person name="Carrasquinho I."/>
            <person name="Faro C."/>
            <person name="Guimaraes J.B."/>
            <person name="Mendonca D."/>
            <person name="Nobrega F."/>
            <person name="Rodrigues L."/>
            <person name="Saibo N.J.M."/>
            <person name="Varela M.C."/>
            <person name="Egas C."/>
            <person name="Matos J."/>
            <person name="Miguel C.M."/>
            <person name="Oliveira M.M."/>
            <person name="Ricardo C.P."/>
            <person name="Goncalves S."/>
        </authorList>
    </citation>
    <scope>NUCLEOTIDE SEQUENCE [LARGE SCALE GENOMIC DNA]</scope>
    <source>
        <strain evidence="2">cv. HL8</strain>
    </source>
</reference>
<sequence length="41" mass="5025">MRCRKNKSKLEKKRLWDFSRLLRATSWQILMSINIKACFHS</sequence>
<evidence type="ECO:0000313" key="1">
    <source>
        <dbReference type="EMBL" id="KAK7839187.1"/>
    </source>
</evidence>
<evidence type="ECO:0008006" key="3">
    <source>
        <dbReference type="Google" id="ProtNLM"/>
    </source>
</evidence>
<dbReference type="Proteomes" id="UP000237347">
    <property type="component" value="Unassembled WGS sequence"/>
</dbReference>
<keyword evidence="2" id="KW-1185">Reference proteome</keyword>
<organism evidence="1 2">
    <name type="scientific">Quercus suber</name>
    <name type="common">Cork oak</name>
    <dbReference type="NCBI Taxonomy" id="58331"/>
    <lineage>
        <taxon>Eukaryota</taxon>
        <taxon>Viridiplantae</taxon>
        <taxon>Streptophyta</taxon>
        <taxon>Embryophyta</taxon>
        <taxon>Tracheophyta</taxon>
        <taxon>Spermatophyta</taxon>
        <taxon>Magnoliopsida</taxon>
        <taxon>eudicotyledons</taxon>
        <taxon>Gunneridae</taxon>
        <taxon>Pentapetalae</taxon>
        <taxon>rosids</taxon>
        <taxon>fabids</taxon>
        <taxon>Fagales</taxon>
        <taxon>Fagaceae</taxon>
        <taxon>Quercus</taxon>
    </lineage>
</organism>
<evidence type="ECO:0000313" key="2">
    <source>
        <dbReference type="Proteomes" id="UP000237347"/>
    </source>
</evidence>
<dbReference type="AlphaFoldDB" id="A0AAW0KK07"/>
<gene>
    <name evidence="1" type="ORF">CFP56_018665</name>
</gene>
<comment type="caution">
    <text evidence="1">The sequence shown here is derived from an EMBL/GenBank/DDBJ whole genome shotgun (WGS) entry which is preliminary data.</text>
</comment>